<evidence type="ECO:0000259" key="12">
    <source>
        <dbReference type="PROSITE" id="PS50885"/>
    </source>
</evidence>
<dbReference type="Gene3D" id="3.30.565.10">
    <property type="entry name" value="Histidine kinase-like ATPase, C-terminal domain"/>
    <property type="match status" value="1"/>
</dbReference>
<dbReference type="AlphaFoldDB" id="A0A1I1RHI1"/>
<dbReference type="CDD" id="cd06225">
    <property type="entry name" value="HAMP"/>
    <property type="match status" value="1"/>
</dbReference>
<dbReference type="EMBL" id="FOMJ01000004">
    <property type="protein sequence ID" value="SFD33749.1"/>
    <property type="molecule type" value="Genomic_DNA"/>
</dbReference>
<dbReference type="PIRSF" id="PIRSF037532">
    <property type="entry name" value="STHK_NtrY"/>
    <property type="match status" value="1"/>
</dbReference>
<dbReference type="PRINTS" id="PR00344">
    <property type="entry name" value="BCTRLSENSOR"/>
</dbReference>
<dbReference type="SMART" id="SM00388">
    <property type="entry name" value="HisKA"/>
    <property type="match status" value="1"/>
</dbReference>
<dbReference type="Pfam" id="PF02518">
    <property type="entry name" value="HATPase_c"/>
    <property type="match status" value="1"/>
</dbReference>
<protein>
    <recommendedName>
        <fullName evidence="3">histidine kinase</fullName>
        <ecNumber evidence="3">2.7.13.3</ecNumber>
    </recommendedName>
</protein>
<keyword evidence="10" id="KW-0812">Transmembrane</keyword>
<dbReference type="PANTHER" id="PTHR43065">
    <property type="entry name" value="SENSOR HISTIDINE KINASE"/>
    <property type="match status" value="1"/>
</dbReference>
<dbReference type="SMART" id="SM00387">
    <property type="entry name" value="HATPase_c"/>
    <property type="match status" value="1"/>
</dbReference>
<accession>A0A1I1RHI1</accession>
<sequence>MVSLAHRDLTPLRRLLSPPLIIALALLLSLGALLLVARHTGEGAHPDRLSALLLAVNALAAVVLLAVLTAGATRLVLHVRRGEPGSRLTLRLAALLGLLAVTPVVVVFFFSLGFIDRALGSWMEPRVDTALEEALDVSRAALTARTARHLRAGNRAARILALTPGARRAQRLDELRRRMRARELSLLAGDGRLAAVALPARDGLYPEPIPRGAAAQARAGIPYLALEPRSGGGLQVRLVHALPGPGEEVLQALFPLSGRLGELADRVQTAWRHYRGATFLREPLRTSFVTTLTLVVLLAGLAALWAALLLARRLVAPIRDLAAGTRAVAAGDYTKQLPIPRHGDEIAGLVESFNEMTHRVAESRDSARRSQRRAETERAYLEAVLGRLSSGVITLDREGRLLTANRAATNLLETALRPARGQTITAIAGRHPHLEPLAERLAAILAGDRDEWSDAVTLFTPRGRRILTLHGSRLPAPTETPGHILVFDDVTALVQAQKEAAWGEVARRLAHEIKNPLTPIRLAADRLRMKCAEGPQAELVERSASTIIHQVEGLEEMVRAFADYARTPPLAPQALDLNELVREVLELFRGGEIQVLVNLDPGRPRVHADPDRLRRVLTNLLENARTALETAEGLRRLSVTTRCLSDTDRCRQVELRIQDSGPGVPAEDRVAVFEPYHTSREGGTGLGLAIAKKLVEENGGRIHMEGSPLGGACVVVTLPADGGMPSAATEDENP</sequence>
<dbReference type="Gene3D" id="1.10.287.130">
    <property type="match status" value="1"/>
</dbReference>
<keyword evidence="9" id="KW-0902">Two-component regulatory system</keyword>
<keyword evidence="10" id="KW-0472">Membrane</keyword>
<dbReference type="Pfam" id="PF00672">
    <property type="entry name" value="HAMP"/>
    <property type="match status" value="1"/>
</dbReference>
<keyword evidence="7 13" id="KW-0418">Kinase</keyword>
<evidence type="ECO:0000256" key="1">
    <source>
        <dbReference type="ARBA" id="ARBA00000085"/>
    </source>
</evidence>
<dbReference type="PROSITE" id="PS50109">
    <property type="entry name" value="HIS_KIN"/>
    <property type="match status" value="1"/>
</dbReference>
<evidence type="ECO:0000256" key="7">
    <source>
        <dbReference type="ARBA" id="ARBA00022777"/>
    </source>
</evidence>
<dbReference type="SUPFAM" id="SSF47384">
    <property type="entry name" value="Homodimeric domain of signal transducing histidine kinase"/>
    <property type="match status" value="1"/>
</dbReference>
<dbReference type="SUPFAM" id="SSF55785">
    <property type="entry name" value="PYP-like sensor domain (PAS domain)"/>
    <property type="match status" value="1"/>
</dbReference>
<dbReference type="RefSeq" id="WP_093428112.1">
    <property type="nucleotide sequence ID" value="NZ_FOMJ01000004.1"/>
</dbReference>
<dbReference type="PROSITE" id="PS50885">
    <property type="entry name" value="HAMP"/>
    <property type="match status" value="1"/>
</dbReference>
<evidence type="ECO:0000256" key="5">
    <source>
        <dbReference type="ARBA" id="ARBA00022679"/>
    </source>
</evidence>
<dbReference type="Pfam" id="PF08448">
    <property type="entry name" value="PAS_4"/>
    <property type="match status" value="1"/>
</dbReference>
<keyword evidence="6" id="KW-0547">Nucleotide-binding</keyword>
<dbReference type="OrthoDB" id="1931120at2"/>
<feature type="domain" description="HAMP" evidence="12">
    <location>
        <begin position="312"/>
        <end position="365"/>
    </location>
</feature>
<evidence type="ECO:0000256" key="3">
    <source>
        <dbReference type="ARBA" id="ARBA00012438"/>
    </source>
</evidence>
<reference evidence="13 14" key="1">
    <citation type="submission" date="2016-10" db="EMBL/GenBank/DDBJ databases">
        <authorList>
            <person name="de Groot N.N."/>
        </authorList>
    </citation>
    <scope>NUCLEOTIDE SEQUENCE [LARGE SCALE GENOMIC DNA]</scope>
    <source>
        <strain evidence="13 14">HL3</strain>
    </source>
</reference>
<dbReference type="Gene3D" id="3.30.450.20">
    <property type="entry name" value="PAS domain"/>
    <property type="match status" value="1"/>
</dbReference>
<feature type="domain" description="Histidine kinase" evidence="11">
    <location>
        <begin position="508"/>
        <end position="722"/>
    </location>
</feature>
<keyword evidence="4" id="KW-0597">Phosphoprotein</keyword>
<name>A0A1I1RHI1_9GAMM</name>
<dbReference type="GO" id="GO:0005524">
    <property type="term" value="F:ATP binding"/>
    <property type="evidence" value="ECO:0007669"/>
    <property type="project" value="UniProtKB-KW"/>
</dbReference>
<dbReference type="GO" id="GO:0000155">
    <property type="term" value="F:phosphorelay sensor kinase activity"/>
    <property type="evidence" value="ECO:0007669"/>
    <property type="project" value="InterPro"/>
</dbReference>
<dbReference type="InterPro" id="IPR003661">
    <property type="entry name" value="HisK_dim/P_dom"/>
</dbReference>
<dbReference type="InterPro" id="IPR003660">
    <property type="entry name" value="HAMP_dom"/>
</dbReference>
<dbReference type="GO" id="GO:0016020">
    <property type="term" value="C:membrane"/>
    <property type="evidence" value="ECO:0007669"/>
    <property type="project" value="UniProtKB-SubCell"/>
</dbReference>
<evidence type="ECO:0000256" key="10">
    <source>
        <dbReference type="SAM" id="Phobius"/>
    </source>
</evidence>
<dbReference type="InterPro" id="IPR004358">
    <property type="entry name" value="Sig_transdc_His_kin-like_C"/>
</dbReference>
<dbReference type="Pfam" id="PF00512">
    <property type="entry name" value="HisKA"/>
    <property type="match status" value="1"/>
</dbReference>
<comment type="subcellular location">
    <subcellularLocation>
        <location evidence="2">Membrane</location>
    </subcellularLocation>
</comment>
<dbReference type="CDD" id="cd00082">
    <property type="entry name" value="HisKA"/>
    <property type="match status" value="1"/>
</dbReference>
<dbReference type="InterPro" id="IPR013656">
    <property type="entry name" value="PAS_4"/>
</dbReference>
<keyword evidence="10" id="KW-1133">Transmembrane helix</keyword>
<dbReference type="PANTHER" id="PTHR43065:SF10">
    <property type="entry name" value="PEROXIDE STRESS-ACTIVATED HISTIDINE KINASE MAK3"/>
    <property type="match status" value="1"/>
</dbReference>
<dbReference type="SUPFAM" id="SSF158472">
    <property type="entry name" value="HAMP domain-like"/>
    <property type="match status" value="1"/>
</dbReference>
<evidence type="ECO:0000256" key="2">
    <source>
        <dbReference type="ARBA" id="ARBA00004370"/>
    </source>
</evidence>
<organism evidence="13 14">
    <name type="scientific">Thiohalospira halophila DSM 15071</name>
    <dbReference type="NCBI Taxonomy" id="1123397"/>
    <lineage>
        <taxon>Bacteria</taxon>
        <taxon>Pseudomonadati</taxon>
        <taxon>Pseudomonadota</taxon>
        <taxon>Gammaproteobacteria</taxon>
        <taxon>Thiohalospirales</taxon>
        <taxon>Thiohalospiraceae</taxon>
        <taxon>Thiohalospira</taxon>
    </lineage>
</organism>
<evidence type="ECO:0000259" key="11">
    <source>
        <dbReference type="PROSITE" id="PS50109"/>
    </source>
</evidence>
<dbReference type="InterPro" id="IPR036097">
    <property type="entry name" value="HisK_dim/P_sf"/>
</dbReference>
<evidence type="ECO:0000313" key="14">
    <source>
        <dbReference type="Proteomes" id="UP000198611"/>
    </source>
</evidence>
<evidence type="ECO:0000313" key="13">
    <source>
        <dbReference type="EMBL" id="SFD33749.1"/>
    </source>
</evidence>
<dbReference type="Gene3D" id="6.10.340.10">
    <property type="match status" value="1"/>
</dbReference>
<dbReference type="Proteomes" id="UP000198611">
    <property type="component" value="Unassembled WGS sequence"/>
</dbReference>
<proteinExistence type="predicted"/>
<dbReference type="InterPro" id="IPR036890">
    <property type="entry name" value="HATPase_C_sf"/>
</dbReference>
<dbReference type="InterPro" id="IPR003594">
    <property type="entry name" value="HATPase_dom"/>
</dbReference>
<dbReference type="STRING" id="1123397.SAMN05660831_01464"/>
<evidence type="ECO:0000256" key="4">
    <source>
        <dbReference type="ARBA" id="ARBA00022553"/>
    </source>
</evidence>
<dbReference type="InterPro" id="IPR035965">
    <property type="entry name" value="PAS-like_dom_sf"/>
</dbReference>
<keyword evidence="8" id="KW-0067">ATP-binding</keyword>
<dbReference type="SMART" id="SM00304">
    <property type="entry name" value="HAMP"/>
    <property type="match status" value="1"/>
</dbReference>
<evidence type="ECO:0000256" key="9">
    <source>
        <dbReference type="ARBA" id="ARBA00023012"/>
    </source>
</evidence>
<feature type="transmembrane region" description="Helical" evidence="10">
    <location>
        <begin position="20"/>
        <end position="37"/>
    </location>
</feature>
<evidence type="ECO:0000256" key="8">
    <source>
        <dbReference type="ARBA" id="ARBA00022840"/>
    </source>
</evidence>
<keyword evidence="5" id="KW-0808">Transferase</keyword>
<dbReference type="InterPro" id="IPR005467">
    <property type="entry name" value="His_kinase_dom"/>
</dbReference>
<comment type="catalytic activity">
    <reaction evidence="1">
        <text>ATP + protein L-histidine = ADP + protein N-phospho-L-histidine.</text>
        <dbReference type="EC" id="2.7.13.3"/>
    </reaction>
</comment>
<gene>
    <name evidence="13" type="ORF">SAMN05660831_01464</name>
</gene>
<feature type="transmembrane region" description="Helical" evidence="10">
    <location>
        <begin position="288"/>
        <end position="311"/>
    </location>
</feature>
<dbReference type="EC" id="2.7.13.3" evidence="3"/>
<keyword evidence="14" id="KW-1185">Reference proteome</keyword>
<feature type="transmembrane region" description="Helical" evidence="10">
    <location>
        <begin position="49"/>
        <end position="72"/>
    </location>
</feature>
<dbReference type="InterPro" id="IPR017232">
    <property type="entry name" value="NtrY"/>
</dbReference>
<evidence type="ECO:0000256" key="6">
    <source>
        <dbReference type="ARBA" id="ARBA00022741"/>
    </source>
</evidence>
<dbReference type="SUPFAM" id="SSF55874">
    <property type="entry name" value="ATPase domain of HSP90 chaperone/DNA topoisomerase II/histidine kinase"/>
    <property type="match status" value="1"/>
</dbReference>
<feature type="transmembrane region" description="Helical" evidence="10">
    <location>
        <begin position="92"/>
        <end position="115"/>
    </location>
</feature>